<evidence type="ECO:0000313" key="1">
    <source>
        <dbReference type="EMBL" id="JAH53353.1"/>
    </source>
</evidence>
<proteinExistence type="predicted"/>
<name>A0A0E9TKV1_ANGAN</name>
<reference evidence="1" key="2">
    <citation type="journal article" date="2015" name="Fish Shellfish Immunol.">
        <title>Early steps in the European eel (Anguilla anguilla)-Vibrio vulnificus interaction in the gills: Role of the RtxA13 toxin.</title>
        <authorList>
            <person name="Callol A."/>
            <person name="Pajuelo D."/>
            <person name="Ebbesson L."/>
            <person name="Teles M."/>
            <person name="MacKenzie S."/>
            <person name="Amaro C."/>
        </authorList>
    </citation>
    <scope>NUCLEOTIDE SEQUENCE</scope>
</reference>
<reference evidence="1" key="1">
    <citation type="submission" date="2014-11" db="EMBL/GenBank/DDBJ databases">
        <authorList>
            <person name="Amaro Gonzalez C."/>
        </authorList>
    </citation>
    <scope>NUCLEOTIDE SEQUENCE</scope>
</reference>
<protein>
    <submittedName>
        <fullName evidence="1">Uncharacterized protein</fullName>
    </submittedName>
</protein>
<dbReference type="EMBL" id="GBXM01055224">
    <property type="protein sequence ID" value="JAH53353.1"/>
    <property type="molecule type" value="Transcribed_RNA"/>
</dbReference>
<organism evidence="1">
    <name type="scientific">Anguilla anguilla</name>
    <name type="common">European freshwater eel</name>
    <name type="synonym">Muraena anguilla</name>
    <dbReference type="NCBI Taxonomy" id="7936"/>
    <lineage>
        <taxon>Eukaryota</taxon>
        <taxon>Metazoa</taxon>
        <taxon>Chordata</taxon>
        <taxon>Craniata</taxon>
        <taxon>Vertebrata</taxon>
        <taxon>Euteleostomi</taxon>
        <taxon>Actinopterygii</taxon>
        <taxon>Neopterygii</taxon>
        <taxon>Teleostei</taxon>
        <taxon>Anguilliformes</taxon>
        <taxon>Anguillidae</taxon>
        <taxon>Anguilla</taxon>
    </lineage>
</organism>
<dbReference type="AlphaFoldDB" id="A0A0E9TKV1"/>
<accession>A0A0E9TKV1</accession>
<sequence length="44" mass="5198">MCVSAFHLIILKNYSFLYIFIYRFYIFCPYDNTGAVNQSISFSS</sequence>